<dbReference type="RefSeq" id="WP_057183213.1">
    <property type="nucleotide sequence ID" value="NZ_BDQM01000027.1"/>
</dbReference>
<organism evidence="1 2">
    <name type="scientific">Colwellia marinimaniae</name>
    <dbReference type="NCBI Taxonomy" id="1513592"/>
    <lineage>
        <taxon>Bacteria</taxon>
        <taxon>Pseudomonadati</taxon>
        <taxon>Pseudomonadota</taxon>
        <taxon>Gammaproteobacteria</taxon>
        <taxon>Alteromonadales</taxon>
        <taxon>Colwelliaceae</taxon>
        <taxon>Colwellia</taxon>
    </lineage>
</organism>
<evidence type="ECO:0008006" key="3">
    <source>
        <dbReference type="Google" id="ProtNLM"/>
    </source>
</evidence>
<keyword evidence="2" id="KW-1185">Reference proteome</keyword>
<evidence type="ECO:0000313" key="2">
    <source>
        <dbReference type="Proteomes" id="UP000197068"/>
    </source>
</evidence>
<accession>A0ABQ0MXU3</accession>
<protein>
    <recommendedName>
        <fullName evidence="3">SMI1/KNR4 family protein</fullName>
    </recommendedName>
</protein>
<gene>
    <name evidence="1" type="ORF">MTCD1_02791</name>
</gene>
<name>A0ABQ0MXU3_9GAMM</name>
<dbReference type="Proteomes" id="UP000197068">
    <property type="component" value="Unassembled WGS sequence"/>
</dbReference>
<dbReference type="EMBL" id="BDQM01000027">
    <property type="protein sequence ID" value="GAW97165.1"/>
    <property type="molecule type" value="Genomic_DNA"/>
</dbReference>
<proteinExistence type="predicted"/>
<sequence length="171" mass="19231">MDTETQSSYELLSELCEKGIIGWPIDFELSPLSESEADEDLSSWGLNSNWKTETDIFIKFGRDGTGSSFLLWQYANEFPPAVVFLGSEGELFNVAQTLTFFLRYLASGCDFGYGEWFEPEQETDPDAIDRSLLTSKINSIHPAIKEHANVLNQNSLIVIPSFEAWVNTKVS</sequence>
<comment type="caution">
    <text evidence="1">The sequence shown here is derived from an EMBL/GenBank/DDBJ whole genome shotgun (WGS) entry which is preliminary data.</text>
</comment>
<evidence type="ECO:0000313" key="1">
    <source>
        <dbReference type="EMBL" id="GAW97165.1"/>
    </source>
</evidence>
<reference evidence="1 2" key="1">
    <citation type="submission" date="2017-06" db="EMBL/GenBank/DDBJ databases">
        <title>Whole Genome Sequences of Colwellia marinimaniae MTCD1.</title>
        <authorList>
            <person name="Kusumoto H."/>
            <person name="Inoue M."/>
            <person name="Tanikawa K."/>
            <person name="Maeji H."/>
            <person name="Cameron J.H."/>
            <person name="Bartlett D.H."/>
        </authorList>
    </citation>
    <scope>NUCLEOTIDE SEQUENCE [LARGE SCALE GENOMIC DNA]</scope>
    <source>
        <strain evidence="1 2">MTCD1</strain>
    </source>
</reference>